<evidence type="ECO:0000259" key="2">
    <source>
        <dbReference type="PROSITE" id="PS51724"/>
    </source>
</evidence>
<dbReference type="PROSITE" id="PS51724">
    <property type="entry name" value="SPOR"/>
    <property type="match status" value="1"/>
</dbReference>
<feature type="compositionally biased region" description="Basic and acidic residues" evidence="1">
    <location>
        <begin position="126"/>
        <end position="137"/>
    </location>
</feature>
<dbReference type="Pfam" id="PF05036">
    <property type="entry name" value="SPOR"/>
    <property type="match status" value="1"/>
</dbReference>
<feature type="domain" description="SPOR" evidence="2">
    <location>
        <begin position="915"/>
        <end position="998"/>
    </location>
</feature>
<dbReference type="InterPro" id="IPR036680">
    <property type="entry name" value="SPOR-like_sf"/>
</dbReference>
<feature type="region of interest" description="Disordered" evidence="1">
    <location>
        <begin position="92"/>
        <end position="171"/>
    </location>
</feature>
<feature type="region of interest" description="Disordered" evidence="1">
    <location>
        <begin position="240"/>
        <end position="320"/>
    </location>
</feature>
<protein>
    <submittedName>
        <fullName evidence="3">SPOR domain-containing protein</fullName>
    </submittedName>
</protein>
<sequence>MADNNLVRSRNDFPDFFADDDPLAELARIVGYEDRPVPKPEAPVAVAPAPQDETTLNLEDELLREFERYDAPRLDPVQDITLDDAPYASVEPAPAVSISGPPVELEEPDFVPAEPSVAELSPDFPPSRDDMRDRDDFGFGDEEPPLAVETVDASQSVGKPDLDANSVEPIPDVSDETVAVSASFAEPAEQPIEEFDLAAELESSIGEPVVETEPEVKPEPKAKGYTPGFRMPLVNFNVARATAPAPRQEPAAPVPDGHASDAQAPENFPAAAREQAPVAEVAAGSPISDLTAETEEVPATSVPSAPPAPVATAESASAPDRFSELDELIYDVQRYELPSEARPLAPPVADKVPEAFVMTSAVVEPVVPAAEAPAARIPIVEETDPFSDEEFELALDDLELDLADIVTEEANRQPETVAEPAAKAADTAPARLEIPAARIAPVAAPAAATAPVETAEEVELFADLPFDPAQIADSEDQVEAIAELDVPSLPAEEPEQPPVYRPDYDLDIDAELATLLMTPDKADAAQHRKPEIDIAASVQAGGERRAQANRPSSGDLDDFERALEEDFRRSLATPLPPAEHEELQYAETDYLATVENARRSVMQKWAVPLVVAGVVVLGGVGAYAWLGSGISDAVSGGEPVVIAADTDPVKVAPENPGGKTVPNQDKAVYDRVAGVASQEPKQETLISSNEEPVDVVQKTLMPDTLPLEGENEIEPTEIGETEDPRLLPQQLEQAAAPAEQQPVTVMPRKVKTMIVRPDGKLVEQEVAAPALAAPEKMPAAGTKPVDVAAASQPAAASIPAAPAQVPAASSAGAAGIVPVSTQARAAEPVEVAKVDPVAPAGTPAPVEAAPVEPAAAPEVPVEASDPAPVIRAPVPIARPAEQPVNVVAAVTDQGNVRASNQQAAAPASTSAQGASVGAGGYLIQIASLPSEAEAQKSYQNLSARYAGVIGGRGVDIKAAEIAGKGTFYRVRIPAGSKSDAVALCEKYRAAGGNCLVAR</sequence>
<feature type="region of interest" description="Disordered" evidence="1">
    <location>
        <begin position="538"/>
        <end position="557"/>
    </location>
</feature>
<comment type="caution">
    <text evidence="3">The sequence shown here is derived from an EMBL/GenBank/DDBJ whole genome shotgun (WGS) entry which is preliminary data.</text>
</comment>
<evidence type="ECO:0000313" key="4">
    <source>
        <dbReference type="Proteomes" id="UP001496627"/>
    </source>
</evidence>
<accession>A0ABV0MBL7</accession>
<gene>
    <name evidence="3" type="ORF">ABK249_30270</name>
</gene>
<feature type="compositionally biased region" description="Low complexity" evidence="1">
    <location>
        <begin position="310"/>
        <end position="319"/>
    </location>
</feature>
<organism evidence="3 4">
    <name type="scientific">Neorhizobium phenanthreniclasticum</name>
    <dbReference type="NCBI Taxonomy" id="3157917"/>
    <lineage>
        <taxon>Bacteria</taxon>
        <taxon>Pseudomonadati</taxon>
        <taxon>Pseudomonadota</taxon>
        <taxon>Alphaproteobacteria</taxon>
        <taxon>Hyphomicrobiales</taxon>
        <taxon>Rhizobiaceae</taxon>
        <taxon>Rhizobium/Agrobacterium group</taxon>
        <taxon>Neorhizobium</taxon>
    </lineage>
</organism>
<dbReference type="Gene3D" id="3.30.70.1070">
    <property type="entry name" value="Sporulation related repeat"/>
    <property type="match status" value="1"/>
</dbReference>
<dbReference type="EMBL" id="JBEAAL010000037">
    <property type="protein sequence ID" value="MEQ1409197.1"/>
    <property type="molecule type" value="Genomic_DNA"/>
</dbReference>
<feature type="region of interest" description="Disordered" evidence="1">
    <location>
        <begin position="203"/>
        <end position="228"/>
    </location>
</feature>
<dbReference type="RefSeq" id="WP_348864747.1">
    <property type="nucleotide sequence ID" value="NZ_JBEAAL010000037.1"/>
</dbReference>
<dbReference type="InterPro" id="IPR007730">
    <property type="entry name" value="SPOR-like_dom"/>
</dbReference>
<dbReference type="Proteomes" id="UP001496627">
    <property type="component" value="Unassembled WGS sequence"/>
</dbReference>
<evidence type="ECO:0000256" key="1">
    <source>
        <dbReference type="SAM" id="MobiDB-lite"/>
    </source>
</evidence>
<dbReference type="SUPFAM" id="SSF110997">
    <property type="entry name" value="Sporulation related repeat"/>
    <property type="match status" value="1"/>
</dbReference>
<reference evidence="3 4" key="1">
    <citation type="submission" date="2024-05" db="EMBL/GenBank/DDBJ databases">
        <title>Neorhizobium sp. Rsf11, a plant growth promoting and heavy metal resistant PAH-degrader.</title>
        <authorList>
            <person name="Golubev S.N."/>
            <person name="Muratova A.Y."/>
            <person name="Markelova M.I."/>
        </authorList>
    </citation>
    <scope>NUCLEOTIDE SEQUENCE [LARGE SCALE GENOMIC DNA]</scope>
    <source>
        <strain evidence="3 4">Rsf11</strain>
    </source>
</reference>
<name>A0ABV0MBL7_9HYPH</name>
<proteinExistence type="predicted"/>
<evidence type="ECO:0000313" key="3">
    <source>
        <dbReference type="EMBL" id="MEQ1409197.1"/>
    </source>
</evidence>
<keyword evidence="4" id="KW-1185">Reference proteome</keyword>